<keyword evidence="8" id="KW-1185">Reference proteome</keyword>
<dbReference type="Gene3D" id="3.40.50.300">
    <property type="entry name" value="P-loop containing nucleotide triphosphate hydrolases"/>
    <property type="match status" value="2"/>
</dbReference>
<feature type="compositionally biased region" description="Basic and acidic residues" evidence="5">
    <location>
        <begin position="1027"/>
        <end position="1040"/>
    </location>
</feature>
<evidence type="ECO:0000313" key="8">
    <source>
        <dbReference type="Proteomes" id="UP000224006"/>
    </source>
</evidence>
<feature type="region of interest" description="Disordered" evidence="5">
    <location>
        <begin position="1349"/>
        <end position="1438"/>
    </location>
</feature>
<feature type="compositionally biased region" description="Basic residues" evidence="5">
    <location>
        <begin position="947"/>
        <end position="963"/>
    </location>
</feature>
<dbReference type="InterPro" id="IPR007502">
    <property type="entry name" value="Helicase-assoc_dom"/>
</dbReference>
<feature type="region of interest" description="Disordered" evidence="5">
    <location>
        <begin position="572"/>
        <end position="914"/>
    </location>
</feature>
<feature type="compositionally biased region" description="Basic residues" evidence="5">
    <location>
        <begin position="789"/>
        <end position="818"/>
    </location>
</feature>
<feature type="compositionally biased region" description="Basic and acidic residues" evidence="5">
    <location>
        <begin position="1373"/>
        <end position="1392"/>
    </location>
</feature>
<feature type="compositionally biased region" description="Low complexity" evidence="5">
    <location>
        <begin position="215"/>
        <end position="239"/>
    </location>
</feature>
<feature type="region of interest" description="Disordered" evidence="5">
    <location>
        <begin position="990"/>
        <end position="1130"/>
    </location>
</feature>
<keyword evidence="2" id="KW-0378">Hydrolase</keyword>
<name>A0A2A9MGE4_BESBE</name>
<dbReference type="Pfam" id="PF07717">
    <property type="entry name" value="OB_NTP_bind"/>
    <property type="match status" value="1"/>
</dbReference>
<dbReference type="GO" id="GO:0005524">
    <property type="term" value="F:ATP binding"/>
    <property type="evidence" value="ECO:0007669"/>
    <property type="project" value="UniProtKB-KW"/>
</dbReference>
<dbReference type="PANTHER" id="PTHR18934">
    <property type="entry name" value="ATP-DEPENDENT RNA HELICASE"/>
    <property type="match status" value="1"/>
</dbReference>
<feature type="region of interest" description="Disordered" evidence="5">
    <location>
        <begin position="936"/>
        <end position="963"/>
    </location>
</feature>
<dbReference type="VEuPathDB" id="ToxoDB:BESB_035130"/>
<evidence type="ECO:0000256" key="2">
    <source>
        <dbReference type="ARBA" id="ARBA00022801"/>
    </source>
</evidence>
<evidence type="ECO:0000313" key="7">
    <source>
        <dbReference type="EMBL" id="PFH37055.1"/>
    </source>
</evidence>
<feature type="region of interest" description="Disordered" evidence="5">
    <location>
        <begin position="106"/>
        <end position="168"/>
    </location>
</feature>
<feature type="compositionally biased region" description="Pro residues" evidence="5">
    <location>
        <begin position="878"/>
        <end position="889"/>
    </location>
</feature>
<feature type="compositionally biased region" description="Basic and acidic residues" evidence="5">
    <location>
        <begin position="679"/>
        <end position="720"/>
    </location>
</feature>
<feature type="region of interest" description="Disordered" evidence="5">
    <location>
        <begin position="491"/>
        <end position="510"/>
    </location>
</feature>
<evidence type="ECO:0000256" key="3">
    <source>
        <dbReference type="ARBA" id="ARBA00022806"/>
    </source>
</evidence>
<dbReference type="RefSeq" id="XP_029221064.1">
    <property type="nucleotide sequence ID" value="XM_029362099.1"/>
</dbReference>
<dbReference type="GO" id="GO:0016787">
    <property type="term" value="F:hydrolase activity"/>
    <property type="evidence" value="ECO:0007669"/>
    <property type="project" value="UniProtKB-KW"/>
</dbReference>
<feature type="compositionally biased region" description="Low complexity" evidence="5">
    <location>
        <begin position="572"/>
        <end position="592"/>
    </location>
</feature>
<dbReference type="InterPro" id="IPR011709">
    <property type="entry name" value="DEAD-box_helicase_OB_fold"/>
</dbReference>
<dbReference type="KEGG" id="bbes:BESB_035130"/>
<proteinExistence type="predicted"/>
<dbReference type="GO" id="GO:0004386">
    <property type="term" value="F:helicase activity"/>
    <property type="evidence" value="ECO:0007669"/>
    <property type="project" value="UniProtKB-KW"/>
</dbReference>
<evidence type="ECO:0000256" key="4">
    <source>
        <dbReference type="ARBA" id="ARBA00022840"/>
    </source>
</evidence>
<feature type="compositionally biased region" description="Basic and acidic residues" evidence="5">
    <location>
        <begin position="602"/>
        <end position="626"/>
    </location>
</feature>
<feature type="region of interest" description="Disordered" evidence="5">
    <location>
        <begin position="1508"/>
        <end position="1535"/>
    </location>
</feature>
<dbReference type="GeneID" id="40308494"/>
<gene>
    <name evidence="7" type="ORF">BESB_035130</name>
</gene>
<keyword evidence="3" id="KW-0347">Helicase</keyword>
<dbReference type="Pfam" id="PF21010">
    <property type="entry name" value="HA2_C"/>
    <property type="match status" value="1"/>
</dbReference>
<accession>A0A2A9MGE4</accession>
<dbReference type="Gene3D" id="1.20.120.1080">
    <property type="match status" value="1"/>
</dbReference>
<sequence length="1857" mass="196152">MEQPLRREPRGVVGRGFKYPLERLSGRFLPPSPLAENLSRAFLFALAARRTLLLPGTASGASAGGRSFVFLPWLLLEANWGDMRVPQLPAPPFVCEACARAEAKRASDPAASACGTGTEARSEDGSQRSGARRGSSPQRDATERRVDRTQGGTGRATSQEKASGSSAASAAAVAAREAATRIERRLGFFRRQDAVRERGEALKASLRASARRRGLYSGSPASSSSFLSPSSPALSACPQSPDALSSLPFRPAPPLPSFPFLFAAEASPAPLRRQRIVVALESRATAVAAAQEVARARGVSLGTEVGVAVRLGFCLDPQETRLLFTTTALLLRHLLRDPLLLDCSVLLVEVPQVRSTAVELLLAVLRKIVQKNVFLRLLLLLPDYAACEDVVELLRAGFDGSDFGGAPRTSLPLRQALRSEPTQLDERESAQRGVRVAAEEKDEQIDAGRLEGLDASRARWQMAGAEQPSVVPQVSCAGPASSLSFSPSALSSSSSSPFSSPSAPRAPAAGLRRRRWDLRPDGVCVFGAEEIHRLHQLAYGKDVKVDLRVRPATSAAASSQAAAVSSASPSCAAAASPLSSGPSLSSSWLAASRQTPPPVAAEVERRAPPQREVAGERTRNRLRGDAADASGAQEAGSAVGDQESAEGGGRGQRGGEQRGECDAEPVQEASGGVGAGGGEAKREDVKREGAEEPRGVDEARVRETEQQVEKKEAKESSVKKERGKRLRSPRAMTYAVVSDSSSSEARDKDDDVSVISLSSSESRGSATWERELRAADSASRASGDDDGAKRHRKKKAKRKHKASKKEKELKKKKKRGKSPRSTSSFRSPPREAVVLSSSSEDGTPQHPGASRGSDHPRLLTRGDVLSLTSKGRRDASLPVPPTLVPPPPSSSALFPSLFASSSSSSSSFSSGAAICGDPRAEAEAALRGAIDETFVSQHGCAEEAPRSRRGRRKSKRSVAQRRAVVKMRERRMQALEGELRAGACSVMFGTSPSGGGDSVRRLRLGSQAGDDASEEDEDVPGARHRARHEEAEAPTRRRVVEFQTAGLHLRPPLSDGDADAGEADARDPPESAGGGGDCDTEGRRGGGAATVASVARHGQVPASQESATDTVSLRGAACAPSSPSHAGERRKAETATTLASFLPAACPHKDRWLAPCVFSFEEPLFPVDIYYLRRGSATLLDSILQTVLALHVAEGKEVTGDFLLFLPAPEDVLRLQKSLQEAAENLLASNETATAGLDIVRLSETDPTLPVLPSSLSVSSSVSRRVFLTSALLPPPLPGAADLARLREVDELRDAVLPQITTVVDCMRTRRVLSHPAHPELSLSLSVPVDAGSALLRANAAGHLRSGGACYRLMAPPPRPSAKTRGGARGARGPREAPRGARPDEAGARGDGEAPEALETAAPGRELDASSGLSLGSEEAGVAAAGADEGRESDARATGSLSLPAAPVPELLLQPLAPSLLFLLTLGLSSLASLPLLSPPLPGAARRALSQLRALQIVSCDDAKDAEDRKSGAAESGSSGPACDAGKRPGKRKKETWRLTEPLGRMAGEISLKPMVVRLLYISSQEPFSCSVECLTIAALLSFPSPFLAPAAVAVSGPAQGATPAAVRRAKQKLRLAKEILGVLAGDVLTRYNAFEQWRLHEEERGWAAKHCLDTAVLAKVPAMIAYLRRCMETFQLPLVSCGGDGLRVQKAICAAFFLNCAFRENSGFYSLLSPVRAARHGLLLTARAAEGDCQAASPRLALHPSSVLTNSPPPCLVFFSALGKRSADGQQVFYMRDVTAIEPAWLPEVAGHCFCRPADECTFRSRKCLLTDPGSLCSSQTGDAGAVVRGASVVIPPSVLTDWAVSRRVGLAAYSH</sequence>
<feature type="region of interest" description="Disordered" evidence="5">
    <location>
        <begin position="409"/>
        <end position="441"/>
    </location>
</feature>
<evidence type="ECO:0000256" key="1">
    <source>
        <dbReference type="ARBA" id="ARBA00022741"/>
    </source>
</evidence>
<feature type="region of interest" description="Disordered" evidence="5">
    <location>
        <begin position="212"/>
        <end position="239"/>
    </location>
</feature>
<keyword evidence="1" id="KW-0547">Nucleotide-binding</keyword>
<dbReference type="GO" id="GO:0003723">
    <property type="term" value="F:RNA binding"/>
    <property type="evidence" value="ECO:0007669"/>
    <property type="project" value="TreeGrafter"/>
</dbReference>
<dbReference type="InterPro" id="IPR027417">
    <property type="entry name" value="P-loop_NTPase"/>
</dbReference>
<dbReference type="OrthoDB" id="333351at2759"/>
<evidence type="ECO:0000259" key="6">
    <source>
        <dbReference type="SMART" id="SM00847"/>
    </source>
</evidence>
<feature type="compositionally biased region" description="Low complexity" evidence="5">
    <location>
        <begin position="127"/>
        <end position="139"/>
    </location>
</feature>
<feature type="compositionally biased region" description="Low complexity" evidence="5">
    <location>
        <begin position="890"/>
        <end position="910"/>
    </location>
</feature>
<reference evidence="7 8" key="1">
    <citation type="submission" date="2017-09" db="EMBL/GenBank/DDBJ databases">
        <title>Genome sequencing of Besnoitia besnoiti strain Bb-Ger1.</title>
        <authorList>
            <person name="Schares G."/>
            <person name="Venepally P."/>
            <person name="Lorenzi H.A."/>
        </authorList>
    </citation>
    <scope>NUCLEOTIDE SEQUENCE [LARGE SCALE GENOMIC DNA]</scope>
    <source>
        <strain evidence="7 8">Bb-Ger1</strain>
    </source>
</reference>
<feature type="compositionally biased region" description="Low complexity" evidence="5">
    <location>
        <begin position="753"/>
        <end position="765"/>
    </location>
</feature>
<feature type="domain" description="Helicase-associated" evidence="6">
    <location>
        <begin position="1487"/>
        <end position="1632"/>
    </location>
</feature>
<dbReference type="STRING" id="94643.A0A2A9MGE4"/>
<comment type="caution">
    <text evidence="7">The sequence shown here is derived from an EMBL/GenBank/DDBJ whole genome shotgun (WGS) entry which is preliminary data.</text>
</comment>
<dbReference type="Proteomes" id="UP000224006">
    <property type="component" value="Chromosome II"/>
</dbReference>
<keyword evidence="4" id="KW-0067">ATP-binding</keyword>
<feature type="compositionally biased region" description="Low complexity" evidence="5">
    <location>
        <begin position="1513"/>
        <end position="1522"/>
    </location>
</feature>
<dbReference type="EMBL" id="NWUJ01000002">
    <property type="protein sequence ID" value="PFH37055.1"/>
    <property type="molecule type" value="Genomic_DNA"/>
</dbReference>
<dbReference type="PANTHER" id="PTHR18934:SF99">
    <property type="entry name" value="ATP-DEPENDENT RNA HELICASE DHX37-RELATED"/>
    <property type="match status" value="1"/>
</dbReference>
<dbReference type="SMART" id="SM00847">
    <property type="entry name" value="HA2"/>
    <property type="match status" value="1"/>
</dbReference>
<protein>
    <recommendedName>
        <fullName evidence="6">Helicase-associated domain-containing protein</fullName>
    </recommendedName>
</protein>
<feature type="compositionally biased region" description="Polar residues" evidence="5">
    <location>
        <begin position="1101"/>
        <end position="1111"/>
    </location>
</feature>
<feature type="compositionally biased region" description="Low complexity" evidence="5">
    <location>
        <begin position="1409"/>
        <end position="1427"/>
    </location>
</feature>
<organism evidence="7 8">
    <name type="scientific">Besnoitia besnoiti</name>
    <name type="common">Apicomplexan protozoan</name>
    <dbReference type="NCBI Taxonomy" id="94643"/>
    <lineage>
        <taxon>Eukaryota</taxon>
        <taxon>Sar</taxon>
        <taxon>Alveolata</taxon>
        <taxon>Apicomplexa</taxon>
        <taxon>Conoidasida</taxon>
        <taxon>Coccidia</taxon>
        <taxon>Eucoccidiorida</taxon>
        <taxon>Eimeriorina</taxon>
        <taxon>Sarcocystidae</taxon>
        <taxon>Besnoitia</taxon>
    </lineage>
</organism>
<evidence type="ECO:0000256" key="5">
    <source>
        <dbReference type="SAM" id="MobiDB-lite"/>
    </source>
</evidence>